<feature type="compositionally biased region" description="Polar residues" evidence="1">
    <location>
        <begin position="549"/>
        <end position="562"/>
    </location>
</feature>
<feature type="region of interest" description="Disordered" evidence="1">
    <location>
        <begin position="207"/>
        <end position="249"/>
    </location>
</feature>
<feature type="compositionally biased region" description="Basic residues" evidence="1">
    <location>
        <begin position="593"/>
        <end position="610"/>
    </location>
</feature>
<dbReference type="GO" id="GO:0021987">
    <property type="term" value="P:cerebral cortex development"/>
    <property type="evidence" value="ECO:0007669"/>
    <property type="project" value="TreeGrafter"/>
</dbReference>
<evidence type="ECO:0000313" key="3">
    <source>
        <dbReference type="Proteomes" id="UP000694523"/>
    </source>
</evidence>
<feature type="compositionally biased region" description="Basic and acidic residues" evidence="1">
    <location>
        <begin position="613"/>
        <end position="624"/>
    </location>
</feature>
<feature type="compositionally biased region" description="Basic and acidic residues" evidence="1">
    <location>
        <begin position="207"/>
        <end position="224"/>
    </location>
</feature>
<organism evidence="2 3">
    <name type="scientific">Neogobius melanostomus</name>
    <name type="common">round goby</name>
    <dbReference type="NCBI Taxonomy" id="47308"/>
    <lineage>
        <taxon>Eukaryota</taxon>
        <taxon>Metazoa</taxon>
        <taxon>Chordata</taxon>
        <taxon>Craniata</taxon>
        <taxon>Vertebrata</taxon>
        <taxon>Euteleostomi</taxon>
        <taxon>Actinopterygii</taxon>
        <taxon>Neopterygii</taxon>
        <taxon>Teleostei</taxon>
        <taxon>Neoteleostei</taxon>
        <taxon>Acanthomorphata</taxon>
        <taxon>Gobiaria</taxon>
        <taxon>Gobiiformes</taxon>
        <taxon>Gobioidei</taxon>
        <taxon>Gobiidae</taxon>
        <taxon>Benthophilinae</taxon>
        <taxon>Neogobiini</taxon>
        <taxon>Neogobius</taxon>
    </lineage>
</organism>
<name>A0A8C6WV04_9GOBI</name>
<feature type="region of interest" description="Disordered" evidence="1">
    <location>
        <begin position="181"/>
        <end position="200"/>
    </location>
</feature>
<dbReference type="Proteomes" id="UP000694523">
    <property type="component" value="Unplaced"/>
</dbReference>
<sequence length="644" mass="71143">MVSLLFLLDVDVEVEEQLVISAPGQDQSPVFSLEMCRDPSGGAPLGFHTEEPCGEPPTMTWSEQESPPPVCETIQTSSPAETDEHANKTVPPEIHAQTQDSGPKKREILQENFPSLDLKVEKTFPDFEIQHNGLQETEKSKLSLLKMQSSPEELQQEIKEMEVHVPKAMYKFDPEAVDQGFNPFMSGGSRIPNSPPPCATVDPEFKDRMESENVREKEEAKDVALEAWSDEGTPAKVSPKKTGGKKTVCKVKKQTEEEVLKQEIESQPRDIAQEAAYFDDIPIPKSGSYNFDSENLNESFNPFQSGGSKIPNSPINTSIPKLETNFELEKDLEKEETHPVVLDVGLDEETALKTSTKNVQEIVGKAKKPKEEESSEGKTESQHLEIAQEMPNLQTSAPLNFDDIPIPKTGSYKFDLENLDEDYNPFQSGGSKIPNSPPPCGASSFTAKVDEEPKAEPVALQSSFDEETATKAPSKKLGSTKTIGKVKNQKTPNAEEKPDLQTDAKPSEIVQETSESLSPLDIDDIPITKTGAYNFDPENFDESFDPFQSGGSKISNSPTSKTIPKMEPQEEDLVEKTVVLEFGLDDGAVTKAPPKKLGTRKTVSKVKHQTPKNAEDKSEENMDCKPLEISQEASILPDLLRQFH</sequence>
<accession>A0A8C6WV04</accession>
<feature type="region of interest" description="Disordered" evidence="1">
    <location>
        <begin position="299"/>
        <end position="319"/>
    </location>
</feature>
<protein>
    <submittedName>
        <fullName evidence="2">Uncharacterized protein</fullName>
    </submittedName>
</protein>
<evidence type="ECO:0000313" key="2">
    <source>
        <dbReference type="Ensembl" id="ENSNMLP00000033604.1"/>
    </source>
</evidence>
<dbReference type="GO" id="GO:0005737">
    <property type="term" value="C:cytoplasm"/>
    <property type="evidence" value="ECO:0007669"/>
    <property type="project" value="TreeGrafter"/>
</dbReference>
<feature type="region of interest" description="Disordered" evidence="1">
    <location>
        <begin position="51"/>
        <end position="105"/>
    </location>
</feature>
<feature type="compositionally biased region" description="Basic residues" evidence="1">
    <location>
        <begin position="238"/>
        <end position="249"/>
    </location>
</feature>
<feature type="compositionally biased region" description="Polar residues" evidence="1">
    <location>
        <begin position="425"/>
        <end position="434"/>
    </location>
</feature>
<reference evidence="2" key="1">
    <citation type="submission" date="2025-08" db="UniProtKB">
        <authorList>
            <consortium name="Ensembl"/>
        </authorList>
    </citation>
    <scope>IDENTIFICATION</scope>
</reference>
<feature type="region of interest" description="Disordered" evidence="1">
    <location>
        <begin position="588"/>
        <end position="624"/>
    </location>
</feature>
<dbReference type="PANTHER" id="PTHR13924:SF10">
    <property type="entry name" value="TRANSFORMING ACIDIC COILED-COIL PROTEIN, ISOFORM K"/>
    <property type="match status" value="1"/>
</dbReference>
<feature type="compositionally biased region" description="Basic and acidic residues" evidence="1">
    <location>
        <begin position="369"/>
        <end position="383"/>
    </location>
</feature>
<dbReference type="PANTHER" id="PTHR13924">
    <property type="entry name" value="TRANSFORMING ACIDIC COILED-COIL CONTAINING PROTEIN 1/2"/>
    <property type="match status" value="1"/>
</dbReference>
<feature type="region of interest" description="Disordered" evidence="1">
    <location>
        <begin position="360"/>
        <end position="386"/>
    </location>
</feature>
<feature type="compositionally biased region" description="Basic and acidic residues" evidence="1">
    <location>
        <begin position="493"/>
        <end position="506"/>
    </location>
</feature>
<dbReference type="GO" id="GO:0007097">
    <property type="term" value="P:nuclear migration"/>
    <property type="evidence" value="ECO:0007669"/>
    <property type="project" value="TreeGrafter"/>
</dbReference>
<reference evidence="2" key="2">
    <citation type="submission" date="2025-09" db="UniProtKB">
        <authorList>
            <consortium name="Ensembl"/>
        </authorList>
    </citation>
    <scope>IDENTIFICATION</scope>
</reference>
<proteinExistence type="predicted"/>
<keyword evidence="3" id="KW-1185">Reference proteome</keyword>
<dbReference type="InterPro" id="IPR039915">
    <property type="entry name" value="TACC"/>
</dbReference>
<dbReference type="GO" id="GO:0007052">
    <property type="term" value="P:mitotic spindle organization"/>
    <property type="evidence" value="ECO:0007669"/>
    <property type="project" value="InterPro"/>
</dbReference>
<evidence type="ECO:0000256" key="1">
    <source>
        <dbReference type="SAM" id="MobiDB-lite"/>
    </source>
</evidence>
<feature type="region of interest" description="Disordered" evidence="1">
    <location>
        <begin position="420"/>
        <end position="568"/>
    </location>
</feature>
<dbReference type="AlphaFoldDB" id="A0A8C6WV04"/>
<dbReference type="Ensembl" id="ENSNMLT00000037440.1">
    <property type="protein sequence ID" value="ENSNMLP00000033604.1"/>
    <property type="gene ID" value="ENSNMLG00000021007.1"/>
</dbReference>